<feature type="transmembrane region" description="Helical" evidence="1">
    <location>
        <begin position="90"/>
        <end position="113"/>
    </location>
</feature>
<evidence type="ECO:0000313" key="2">
    <source>
        <dbReference type="EMBL" id="QHS83269.1"/>
    </source>
</evidence>
<dbReference type="EMBL" id="MN738751">
    <property type="protein sequence ID" value="QHS83269.1"/>
    <property type="molecule type" value="Genomic_DNA"/>
</dbReference>
<organism evidence="2">
    <name type="scientific">viral metagenome</name>
    <dbReference type="NCBI Taxonomy" id="1070528"/>
    <lineage>
        <taxon>unclassified sequences</taxon>
        <taxon>metagenomes</taxon>
        <taxon>organismal metagenomes</taxon>
    </lineage>
</organism>
<keyword evidence="1" id="KW-0812">Transmembrane</keyword>
<evidence type="ECO:0000256" key="1">
    <source>
        <dbReference type="SAM" id="Phobius"/>
    </source>
</evidence>
<reference evidence="2" key="1">
    <citation type="journal article" date="2020" name="Nature">
        <title>Giant virus diversity and host interactions through global metagenomics.</title>
        <authorList>
            <person name="Schulz F."/>
            <person name="Roux S."/>
            <person name="Paez-Espino D."/>
            <person name="Jungbluth S."/>
            <person name="Walsh D.A."/>
            <person name="Denef V.J."/>
            <person name="McMahon K.D."/>
            <person name="Konstantinidis K.T."/>
            <person name="Eloe-Fadrosh E.A."/>
            <person name="Kyrpides N.C."/>
            <person name="Woyke T."/>
        </authorList>
    </citation>
    <scope>NUCLEOTIDE SEQUENCE</scope>
    <source>
        <strain evidence="2">GVMAG-S-ERX555943-30</strain>
    </source>
</reference>
<sequence length="210" mass="24071">MSVGKAIRKALRAPFRPITKFIARVGKAFRGLGNGFATFGRALGELFTEVPLGLWYFLVQIMIFIQITGEYVFTRMACGVEKIGTFGDCFFYYMLDLIGKVLYLVLITFPIWIIEFVSAGCIPAKAIEKKVLQYFETIDRCIFDMFGFHIIHFPKSVRDTCYGCRVLKEEAFKKQGRKFNHNLDHTITPLLSDWTKTFQKGGNQIGQAFR</sequence>
<keyword evidence="1" id="KW-0472">Membrane</keyword>
<accession>A0A6C0ATM3</accession>
<protein>
    <submittedName>
        <fullName evidence="2">Uncharacterized protein</fullName>
    </submittedName>
</protein>
<name>A0A6C0ATM3_9ZZZZ</name>
<dbReference type="AlphaFoldDB" id="A0A6C0ATM3"/>
<keyword evidence="1" id="KW-1133">Transmembrane helix</keyword>
<proteinExistence type="predicted"/>
<feature type="transmembrane region" description="Helical" evidence="1">
    <location>
        <begin position="54"/>
        <end position="78"/>
    </location>
</feature>